<dbReference type="GO" id="GO:0006508">
    <property type="term" value="P:proteolysis"/>
    <property type="evidence" value="ECO:0007669"/>
    <property type="project" value="InterPro"/>
</dbReference>
<dbReference type="AlphaFoldDB" id="K2G3L9"/>
<dbReference type="PRINTS" id="PR00934">
    <property type="entry name" value="XHISDIPTASE"/>
</dbReference>
<dbReference type="PANTHER" id="PTHR43501:SF1">
    <property type="entry name" value="CYTOSOL NON-SPECIFIC DIPEPTIDASE"/>
    <property type="match status" value="1"/>
</dbReference>
<dbReference type="PIRSF" id="PIRSF016599">
    <property type="entry name" value="Xaa-His_dipept"/>
    <property type="match status" value="1"/>
</dbReference>
<comment type="caution">
    <text evidence="1">The sequence shown here is derived from an EMBL/GenBank/DDBJ whole genome shotgun (WGS) entry which is preliminary data.</text>
</comment>
<accession>K2G3L9</accession>
<dbReference type="GO" id="GO:0070573">
    <property type="term" value="F:metallodipeptidase activity"/>
    <property type="evidence" value="ECO:0007669"/>
    <property type="project" value="TreeGrafter"/>
</dbReference>
<sequence>MKTSAYEYFREITAIPRPSKKEERVRGYLIDWANLKGFENKVDATGNLFVYVPATADKLDSESVILQAHMDMVCVKTEESNHDFEKDALEIYEEDGFLKAKDTTLWADNGVWIALIMTAIDFGSHPAMELVFTVDEEMWMSWVLSLDFGFLKSKKVLNLDTEDENEICISSAWWARISLNKALVMKKPASDQFKIEIFWMKWWHSWVDIDKNHSNAIKFFLDFIARCEAWLELASIKWWTADNVIPSSVSAVIWIEDIWLFFKELTKAIDAHKQEYDCPDIGFSIDDQGKKSDVLENWKDMVKPISSVKVWVYSMSAKIPWLVQTSMNLWMIDIWFDSAKITYLPRSSDMNEFGNLLSQIGIHFENSGFGFEIHSRYPGWQDDPLWELVKVATQEIAKQIWKEPHIIAVHAWLECGALVAWLWEWAHAISIWPSMFDVHSVNERVKIDSISKMERALEGILGKL</sequence>
<dbReference type="GO" id="GO:0005829">
    <property type="term" value="C:cytosol"/>
    <property type="evidence" value="ECO:0007669"/>
    <property type="project" value="TreeGrafter"/>
</dbReference>
<evidence type="ECO:0000313" key="1">
    <source>
        <dbReference type="EMBL" id="EKE29843.1"/>
    </source>
</evidence>
<name>K2G3L9_9BACT</name>
<dbReference type="SUPFAM" id="SSF53187">
    <property type="entry name" value="Zn-dependent exopeptidases"/>
    <property type="match status" value="1"/>
</dbReference>
<proteinExistence type="predicted"/>
<dbReference type="EMBL" id="AMFJ01000088">
    <property type="protein sequence ID" value="EKE29843.1"/>
    <property type="molecule type" value="Genomic_DNA"/>
</dbReference>
<evidence type="ECO:0008006" key="2">
    <source>
        <dbReference type="Google" id="ProtNLM"/>
    </source>
</evidence>
<dbReference type="InterPro" id="IPR001160">
    <property type="entry name" value="Peptidase_M20C"/>
</dbReference>
<dbReference type="PANTHER" id="PTHR43501">
    <property type="entry name" value="CYTOSOL NON-SPECIFIC DIPEPTIDASE"/>
    <property type="match status" value="1"/>
</dbReference>
<dbReference type="Gene3D" id="3.40.630.10">
    <property type="entry name" value="Zn peptidases"/>
    <property type="match status" value="2"/>
</dbReference>
<reference evidence="1" key="1">
    <citation type="journal article" date="2012" name="Science">
        <title>Fermentation, hydrogen, and sulfur metabolism in multiple uncultivated bacterial phyla.</title>
        <authorList>
            <person name="Wrighton K.C."/>
            <person name="Thomas B.C."/>
            <person name="Sharon I."/>
            <person name="Miller C.S."/>
            <person name="Castelle C.J."/>
            <person name="VerBerkmoes N.C."/>
            <person name="Wilkins M.J."/>
            <person name="Hettich R.L."/>
            <person name="Lipton M.S."/>
            <person name="Williams K.H."/>
            <person name="Long P.E."/>
            <person name="Banfield J.F."/>
        </authorList>
    </citation>
    <scope>NUCLEOTIDE SEQUENCE [LARGE SCALE GENOMIC DNA]</scope>
</reference>
<gene>
    <name evidence="1" type="ORF">ACD_2C00088G0008</name>
</gene>
<protein>
    <recommendedName>
        <fullName evidence="2">Aminoacyl-histidine dipeptidase</fullName>
    </recommendedName>
</protein>
<organism evidence="1">
    <name type="scientific">uncultured bacterium</name>
    <name type="common">gcode 4</name>
    <dbReference type="NCBI Taxonomy" id="1234023"/>
    <lineage>
        <taxon>Bacteria</taxon>
        <taxon>environmental samples</taxon>
    </lineage>
</organism>